<dbReference type="STRING" id="139825.A0A401H6L5"/>
<keyword evidence="3" id="KW-1185">Reference proteome</keyword>
<feature type="region of interest" description="Disordered" evidence="1">
    <location>
        <begin position="186"/>
        <end position="208"/>
    </location>
</feature>
<dbReference type="RefSeq" id="XP_027620936.1">
    <property type="nucleotide sequence ID" value="XM_027765135.1"/>
</dbReference>
<feature type="compositionally biased region" description="Basic and acidic residues" evidence="1">
    <location>
        <begin position="186"/>
        <end position="197"/>
    </location>
</feature>
<dbReference type="OrthoDB" id="2678860at2759"/>
<gene>
    <name evidence="2" type="ORF">SCP_1800450</name>
</gene>
<evidence type="ECO:0000256" key="1">
    <source>
        <dbReference type="SAM" id="MobiDB-lite"/>
    </source>
</evidence>
<proteinExistence type="predicted"/>
<dbReference type="AlphaFoldDB" id="A0A401H6L5"/>
<comment type="caution">
    <text evidence="2">The sequence shown here is derived from an EMBL/GenBank/DDBJ whole genome shotgun (WGS) entry which is preliminary data.</text>
</comment>
<dbReference type="EMBL" id="BFAD01000018">
    <property type="protein sequence ID" value="GBE90023.1"/>
    <property type="molecule type" value="Genomic_DNA"/>
</dbReference>
<dbReference type="InParanoid" id="A0A401H6L5"/>
<reference evidence="2 3" key="1">
    <citation type="journal article" date="2018" name="Sci. Rep.">
        <title>Genome sequence of the cauliflower mushroom Sparassis crispa (Hanabiratake) and its association with beneficial usage.</title>
        <authorList>
            <person name="Kiyama R."/>
            <person name="Furutani Y."/>
            <person name="Kawaguchi K."/>
            <person name="Nakanishi T."/>
        </authorList>
    </citation>
    <scope>NUCLEOTIDE SEQUENCE [LARGE SCALE GENOMIC DNA]</scope>
</reference>
<sequence>MALLPWANDTELDWLNEQLSRFLDHQKRKKLQSFFQVLYTDWSTQFPERIRLFPDIDPTAQLTTEQDHALTDAIARRQKQLYNWYNNHKPKGRSADKTATTILKNFISKDAVQSKRLPQEVEAYSCKYYVEKVQASVKAKIKEKKIKKGELLHVVRRQTQAAYNKETPEVKAEILAAVEQEKAAHEADALQIEDAHAQGECSPVEYQK</sequence>
<accession>A0A401H6L5</accession>
<dbReference type="Proteomes" id="UP000287166">
    <property type="component" value="Unassembled WGS sequence"/>
</dbReference>
<organism evidence="2 3">
    <name type="scientific">Sparassis crispa</name>
    <dbReference type="NCBI Taxonomy" id="139825"/>
    <lineage>
        <taxon>Eukaryota</taxon>
        <taxon>Fungi</taxon>
        <taxon>Dikarya</taxon>
        <taxon>Basidiomycota</taxon>
        <taxon>Agaricomycotina</taxon>
        <taxon>Agaricomycetes</taxon>
        <taxon>Polyporales</taxon>
        <taxon>Sparassidaceae</taxon>
        <taxon>Sparassis</taxon>
    </lineage>
</organism>
<protein>
    <submittedName>
        <fullName evidence="2">Uncharacterized protein</fullName>
    </submittedName>
</protein>
<dbReference type="GeneID" id="38786940"/>
<evidence type="ECO:0000313" key="2">
    <source>
        <dbReference type="EMBL" id="GBE90023.1"/>
    </source>
</evidence>
<name>A0A401H6L5_9APHY</name>
<evidence type="ECO:0000313" key="3">
    <source>
        <dbReference type="Proteomes" id="UP000287166"/>
    </source>
</evidence>